<dbReference type="Pfam" id="PF13302">
    <property type="entry name" value="Acetyltransf_3"/>
    <property type="match status" value="1"/>
</dbReference>
<evidence type="ECO:0000313" key="5">
    <source>
        <dbReference type="Proteomes" id="UP000094869"/>
    </source>
</evidence>
<dbReference type="PANTHER" id="PTHR43792">
    <property type="entry name" value="GNAT FAMILY, PUTATIVE (AFU_ORTHOLOGUE AFUA_3G00765)-RELATED-RELATED"/>
    <property type="match status" value="1"/>
</dbReference>
<organism evidence="3 4">
    <name type="scientific">Eisenbergiella tayi</name>
    <dbReference type="NCBI Taxonomy" id="1432052"/>
    <lineage>
        <taxon>Bacteria</taxon>
        <taxon>Bacillati</taxon>
        <taxon>Bacillota</taxon>
        <taxon>Clostridia</taxon>
        <taxon>Lachnospirales</taxon>
        <taxon>Lachnospiraceae</taxon>
        <taxon>Eisenbergiella</taxon>
    </lineage>
</organism>
<dbReference type="SUPFAM" id="SSF55729">
    <property type="entry name" value="Acyl-CoA N-acyltransferases (Nat)"/>
    <property type="match status" value="1"/>
</dbReference>
<comment type="caution">
    <text evidence="3">The sequence shown here is derived from an EMBL/GenBank/DDBJ whole genome shotgun (WGS) entry which is preliminary data.</text>
</comment>
<keyword evidence="5" id="KW-1185">Reference proteome</keyword>
<dbReference type="InterPro" id="IPR051531">
    <property type="entry name" value="N-acetyltransferase"/>
</dbReference>
<dbReference type="Proteomes" id="UP000094271">
    <property type="component" value="Unassembled WGS sequence"/>
</dbReference>
<proteinExistence type="predicted"/>
<dbReference type="PROSITE" id="PS51186">
    <property type="entry name" value="GNAT"/>
    <property type="match status" value="1"/>
</dbReference>
<sequence length="196" mass="22878">MSDIIYLRKKTDKWKGTEVWVMLIETQRLVIRDLQTEDEVPFAEMAADGSLNDIGFDEDCGSWMAEWVAEAKEFTLRDNPLMDYLAYTVTLKDSGIVVGSVGCSYYDDLQETGITYFMGAKYRKNGYAAEAVKAYIEFFFSNYNVHRMIATVRDENISSWKVVEKANFILTEKKRYKDINDDKEELYRFYEITRGK</sequence>
<dbReference type="EMBL" id="MEHA01000002">
    <property type="protein sequence ID" value="ODR55073.1"/>
    <property type="molecule type" value="Genomic_DNA"/>
</dbReference>
<dbReference type="Gene3D" id="3.40.630.30">
    <property type="match status" value="1"/>
</dbReference>
<dbReference type="InterPro" id="IPR016181">
    <property type="entry name" value="Acyl_CoA_acyltransferase"/>
</dbReference>
<dbReference type="InterPro" id="IPR000182">
    <property type="entry name" value="GNAT_dom"/>
</dbReference>
<dbReference type="Proteomes" id="UP000094869">
    <property type="component" value="Unassembled WGS sequence"/>
</dbReference>
<evidence type="ECO:0000313" key="2">
    <source>
        <dbReference type="EMBL" id="ODR45697.1"/>
    </source>
</evidence>
<dbReference type="EMBL" id="MEHD01000051">
    <property type="protein sequence ID" value="ODR45697.1"/>
    <property type="molecule type" value="Genomic_DNA"/>
</dbReference>
<accession>A0A1E3UN34</accession>
<feature type="domain" description="N-acetyltransferase" evidence="1">
    <location>
        <begin position="29"/>
        <end position="193"/>
    </location>
</feature>
<reference evidence="3 4" key="2">
    <citation type="submission" date="2016-08" db="EMBL/GenBank/DDBJ databases">
        <authorList>
            <person name="Seilhamer J.J."/>
        </authorList>
    </citation>
    <scope>NUCLEOTIDE SEQUENCE [LARGE SCALE GENOMIC DNA]</scope>
    <source>
        <strain evidence="3 4">NML150140-1</strain>
    </source>
</reference>
<gene>
    <name evidence="3" type="ORF">BEI59_03895</name>
    <name evidence="2" type="ORF">BEI63_28345</name>
</gene>
<evidence type="ECO:0000313" key="4">
    <source>
        <dbReference type="Proteomes" id="UP000094271"/>
    </source>
</evidence>
<evidence type="ECO:0000259" key="1">
    <source>
        <dbReference type="PROSITE" id="PS51186"/>
    </source>
</evidence>
<name>A0A1E3UN34_9FIRM</name>
<dbReference type="GO" id="GO:0016747">
    <property type="term" value="F:acyltransferase activity, transferring groups other than amino-acyl groups"/>
    <property type="evidence" value="ECO:0007669"/>
    <property type="project" value="InterPro"/>
</dbReference>
<evidence type="ECO:0000313" key="3">
    <source>
        <dbReference type="EMBL" id="ODR55073.1"/>
    </source>
</evidence>
<reference evidence="2 5" key="1">
    <citation type="submission" date="2016-08" db="EMBL/GenBank/DDBJ databases">
        <title>Characterization of Isolates of Eisenbergiella tayi Derived from Blood Cultures, Using Whole Genome Sequencing.</title>
        <authorList>
            <person name="Bernier A.-M."/>
            <person name="Burdz T."/>
            <person name="Wiebe D."/>
            <person name="Bernard K."/>
        </authorList>
    </citation>
    <scope>NUCLEOTIDE SEQUENCE [LARGE SCALE GENOMIC DNA]</scope>
    <source>
        <strain evidence="2 5">NML120146</strain>
    </source>
</reference>
<dbReference type="PANTHER" id="PTHR43792:SF1">
    <property type="entry name" value="N-ACETYLTRANSFERASE DOMAIN-CONTAINING PROTEIN"/>
    <property type="match status" value="1"/>
</dbReference>
<protein>
    <recommendedName>
        <fullName evidence="1">N-acetyltransferase domain-containing protein</fullName>
    </recommendedName>
</protein>
<dbReference type="AlphaFoldDB" id="A0A1E3UN34"/>